<protein>
    <recommendedName>
        <fullName evidence="2">MADF domain-containing protein</fullName>
    </recommendedName>
</protein>
<dbReference type="OrthoDB" id="5984255at2759"/>
<dbReference type="GO" id="GO:0005667">
    <property type="term" value="C:transcription regulator complex"/>
    <property type="evidence" value="ECO:0007669"/>
    <property type="project" value="TreeGrafter"/>
</dbReference>
<feature type="region of interest" description="Disordered" evidence="1">
    <location>
        <begin position="214"/>
        <end position="235"/>
    </location>
</feature>
<evidence type="ECO:0000259" key="2">
    <source>
        <dbReference type="PROSITE" id="PS51029"/>
    </source>
</evidence>
<dbReference type="EMBL" id="JABEBT010000013">
    <property type="protein sequence ID" value="KAF7638269.1"/>
    <property type="molecule type" value="Genomic_DNA"/>
</dbReference>
<evidence type="ECO:0000313" key="3">
    <source>
        <dbReference type="EMBL" id="KAF7638269.1"/>
    </source>
</evidence>
<name>A0A8S9ZYS2_9BILA</name>
<dbReference type="GO" id="GO:0005634">
    <property type="term" value="C:nucleus"/>
    <property type="evidence" value="ECO:0007669"/>
    <property type="project" value="TreeGrafter"/>
</dbReference>
<dbReference type="SMART" id="SM00595">
    <property type="entry name" value="MADF"/>
    <property type="match status" value="1"/>
</dbReference>
<evidence type="ECO:0000256" key="1">
    <source>
        <dbReference type="SAM" id="MobiDB-lite"/>
    </source>
</evidence>
<feature type="domain" description="MADF" evidence="2">
    <location>
        <begin position="111"/>
        <end position="202"/>
    </location>
</feature>
<evidence type="ECO:0000313" key="4">
    <source>
        <dbReference type="Proteomes" id="UP000605970"/>
    </source>
</evidence>
<feature type="compositionally biased region" description="Acidic residues" evidence="1">
    <location>
        <begin position="299"/>
        <end position="315"/>
    </location>
</feature>
<dbReference type="AlphaFoldDB" id="A0A8S9ZYS2"/>
<accession>A0A8S9ZYS2</accession>
<dbReference type="PANTHER" id="PTHR12243:SF67">
    <property type="entry name" value="COREPRESSOR OF PANGOLIN, ISOFORM A-RELATED"/>
    <property type="match status" value="1"/>
</dbReference>
<comment type="caution">
    <text evidence="3">The sequence shown here is derived from an EMBL/GenBank/DDBJ whole genome shotgun (WGS) entry which is preliminary data.</text>
</comment>
<feature type="compositionally biased region" description="Basic and acidic residues" evidence="1">
    <location>
        <begin position="316"/>
        <end position="330"/>
    </location>
</feature>
<dbReference type="InterPro" id="IPR006578">
    <property type="entry name" value="MADF-dom"/>
</dbReference>
<dbReference type="GO" id="GO:0006357">
    <property type="term" value="P:regulation of transcription by RNA polymerase II"/>
    <property type="evidence" value="ECO:0007669"/>
    <property type="project" value="TreeGrafter"/>
</dbReference>
<reference evidence="3" key="1">
    <citation type="journal article" date="2020" name="Ecol. Evol.">
        <title>Genome structure and content of the rice root-knot nematode (Meloidogyne graminicola).</title>
        <authorList>
            <person name="Phan N.T."/>
            <person name="Danchin E.G.J."/>
            <person name="Klopp C."/>
            <person name="Perfus-Barbeoch L."/>
            <person name="Kozlowski D.K."/>
            <person name="Koutsovoulos G.D."/>
            <person name="Lopez-Roques C."/>
            <person name="Bouchez O."/>
            <person name="Zahm M."/>
            <person name="Besnard G."/>
            <person name="Bellafiore S."/>
        </authorList>
    </citation>
    <scope>NUCLEOTIDE SEQUENCE</scope>
    <source>
        <strain evidence="3">VN-18</strain>
    </source>
</reference>
<dbReference type="Pfam" id="PF10545">
    <property type="entry name" value="MADF_DNA_bdg"/>
    <property type="match status" value="1"/>
</dbReference>
<feature type="region of interest" description="Disordered" evidence="1">
    <location>
        <begin position="291"/>
        <end position="330"/>
    </location>
</feature>
<dbReference type="PANTHER" id="PTHR12243">
    <property type="entry name" value="MADF DOMAIN TRANSCRIPTION FACTOR"/>
    <property type="match status" value="1"/>
</dbReference>
<gene>
    <name evidence="3" type="ORF">Mgra_00002243</name>
</gene>
<sequence>MKRRSCIEYKSKEDQIIDEEIEETEKIPEKIMKHEIGEEEKEIILDTTTTTNITTIINSPNKNNNELSEHLNISEETNPKTTTTLLMAAQLGIKGPTPVGEQPVDKMFNSHLIKEISQHPALFDFTCDAYKSIEARNKHWEEVSSNSGQPLEFIRTRWKTLRDRFKKEIRRIKQQQLQQPENTFTNCWYHFEEMLFLLPFVRDKVEEVIPSYNNNKEEGEGEQQQQQQHYSSKDGITSAQSFIQTYKLTKQRQLNNCNNNNISENQQQQQQTINSCTAAILDLAMNAVNKNKENGNNEIIEEEEGNEEEEEEENNEEKRRGEGGGKRRNI</sequence>
<proteinExistence type="predicted"/>
<dbReference type="Proteomes" id="UP000605970">
    <property type="component" value="Unassembled WGS sequence"/>
</dbReference>
<organism evidence="3 4">
    <name type="scientific">Meloidogyne graminicola</name>
    <dbReference type="NCBI Taxonomy" id="189291"/>
    <lineage>
        <taxon>Eukaryota</taxon>
        <taxon>Metazoa</taxon>
        <taxon>Ecdysozoa</taxon>
        <taxon>Nematoda</taxon>
        <taxon>Chromadorea</taxon>
        <taxon>Rhabditida</taxon>
        <taxon>Tylenchina</taxon>
        <taxon>Tylenchomorpha</taxon>
        <taxon>Tylenchoidea</taxon>
        <taxon>Meloidogynidae</taxon>
        <taxon>Meloidogyninae</taxon>
        <taxon>Meloidogyne</taxon>
    </lineage>
</organism>
<dbReference type="PROSITE" id="PS51029">
    <property type="entry name" value="MADF"/>
    <property type="match status" value="1"/>
</dbReference>
<keyword evidence="4" id="KW-1185">Reference proteome</keyword>
<dbReference type="InterPro" id="IPR039353">
    <property type="entry name" value="TF_Adf1"/>
</dbReference>